<evidence type="ECO:0000313" key="1">
    <source>
        <dbReference type="EMBL" id="AFM31279.1"/>
    </source>
</evidence>
<dbReference type="KEGG" id="psc:A458_00055"/>
<dbReference type="InterPro" id="IPR011990">
    <property type="entry name" value="TPR-like_helical_dom_sf"/>
</dbReference>
<dbReference type="Gene3D" id="1.25.40.10">
    <property type="entry name" value="Tetratricopeptide repeat domain"/>
    <property type="match status" value="1"/>
</dbReference>
<dbReference type="AlphaFoldDB" id="I4CMH2"/>
<protein>
    <recommendedName>
        <fullName evidence="3">Sel1 repeat family protein</fullName>
    </recommendedName>
</protein>
<dbReference type="EMBL" id="CP003677">
    <property type="protein sequence ID" value="AFM31279.1"/>
    <property type="molecule type" value="Genomic_DNA"/>
</dbReference>
<dbReference type="SUPFAM" id="SSF81901">
    <property type="entry name" value="HCP-like"/>
    <property type="match status" value="1"/>
</dbReference>
<gene>
    <name evidence="1" type="ORF">A458_00055</name>
</gene>
<accession>I4CMH2</accession>
<dbReference type="eggNOG" id="ENOG502ZB5Y">
    <property type="taxonomic scope" value="Bacteria"/>
</dbReference>
<dbReference type="Proteomes" id="UP000006063">
    <property type="component" value="Chromosome"/>
</dbReference>
<dbReference type="HOGENOM" id="CLU_675914_0_0_6"/>
<name>I4CMH2_STUST</name>
<organism evidence="1 2">
    <name type="scientific">Stutzerimonas stutzeri CCUG 29243</name>
    <dbReference type="NCBI Taxonomy" id="1196835"/>
    <lineage>
        <taxon>Bacteria</taxon>
        <taxon>Pseudomonadati</taxon>
        <taxon>Pseudomonadota</taxon>
        <taxon>Gammaproteobacteria</taxon>
        <taxon>Pseudomonadales</taxon>
        <taxon>Pseudomonadaceae</taxon>
        <taxon>Stutzerimonas</taxon>
    </lineage>
</organism>
<dbReference type="PATRIC" id="fig|1196835.3.peg.7"/>
<proteinExistence type="predicted"/>
<evidence type="ECO:0008006" key="3">
    <source>
        <dbReference type="Google" id="ProtNLM"/>
    </source>
</evidence>
<dbReference type="RefSeq" id="WP_014818487.1">
    <property type="nucleotide sequence ID" value="NC_018028.1"/>
</dbReference>
<sequence>MAIKELVYAAKQQLESATQQSFRHSHIYELFAASFGFNARASLDAGHVMAVMESAPVPVASSLATLHRRLSELGYESVADSAGAALLSMIADQCLGVASVELVIDTLQQGYWAYPEDWYDIDEEDEDEASDSESAGNQPPSLDPAKIALLIDGLNGLASRGSAAAHYALALIYRGDDLSEEEGSAYWYSLMEQGRDLDGVQLEWATAYKTHLLNTEREALHLTEAARLGWADARLDIALEKAQRAEHRGDHGQAEHWYKEAAGLGHVDAMRSLVWLAEDAGDVDSARHWNHQAALHGDVDAMRDLIDEDDRDNLFQSWVWVYLAEHLGTDLRKSTLRAYHDGGMYADQEYDDDQGGPLYVAGDEGVELEPISSAEEAEAKKQAAELFRSIGSKGAFGMMDSTTGSFV</sequence>
<evidence type="ECO:0000313" key="2">
    <source>
        <dbReference type="Proteomes" id="UP000006063"/>
    </source>
</evidence>
<reference evidence="1 2" key="1">
    <citation type="journal article" date="2012" name="J. Bacteriol.">
        <title>Complete Genome Sequence of the Naphthalene-Degrading Bacterium Pseudomonas stutzeri AN10 (CCUG 29243).</title>
        <authorList>
            <person name="Brunet-Galmes I."/>
            <person name="Busquets A."/>
            <person name="Pena A."/>
            <person name="Gomila M."/>
            <person name="Nogales B."/>
            <person name="Garcia-Valdes E."/>
            <person name="Lalucat J."/>
            <person name="Bennasar A."/>
            <person name="Bosch R."/>
        </authorList>
    </citation>
    <scope>NUCLEOTIDE SEQUENCE [LARGE SCALE GENOMIC DNA]</scope>
    <source>
        <strain evidence="1 2">CCUG 29243</strain>
    </source>
</reference>